<dbReference type="Gene3D" id="2.30.30.100">
    <property type="match status" value="1"/>
</dbReference>
<dbReference type="InterPro" id="IPR010920">
    <property type="entry name" value="LSM_dom_sf"/>
</dbReference>
<dbReference type="PANTHER" id="PTHR13829">
    <property type="entry name" value="SNRNP CORE PROTEIN FAMILY MEMBER"/>
    <property type="match status" value="1"/>
</dbReference>
<dbReference type="PROSITE" id="PS52002">
    <property type="entry name" value="SM"/>
    <property type="match status" value="1"/>
</dbReference>
<sequence>MLFHSFFSTLIGKKITLHLKNDVSIEGTLTSIDQFLNVKLEDIKVHNADKYPHLLFLKNIFVRGSVIRYVDLPFEEVDTALLQDATRREAQLLKQKSMGDPKTLAV</sequence>
<evidence type="ECO:0000256" key="6">
    <source>
        <dbReference type="ARBA" id="ARBA00023187"/>
    </source>
</evidence>
<dbReference type="EMBL" id="MBFS01000919">
    <property type="protein sequence ID" value="PVV01650.1"/>
    <property type="molecule type" value="Genomic_DNA"/>
</dbReference>
<evidence type="ECO:0000256" key="9">
    <source>
        <dbReference type="PIRNR" id="PIRNR016394"/>
    </source>
</evidence>
<dbReference type="OrthoDB" id="10256176at2759"/>
<keyword evidence="4 9" id="KW-0747">Spliceosome</keyword>
<dbReference type="GO" id="GO:0046540">
    <property type="term" value="C:U4/U6 x U5 tri-snRNP complex"/>
    <property type="evidence" value="ECO:0007669"/>
    <property type="project" value="TreeGrafter"/>
</dbReference>
<comment type="caution">
    <text evidence="11">The sequence shown here is derived from an EMBL/GenBank/DDBJ whole genome shotgun (WGS) entry which is preliminary data.</text>
</comment>
<dbReference type="PIRSF" id="PIRSF016394">
    <property type="entry name" value="U6_snRNA_Lsm2"/>
    <property type="match status" value="1"/>
</dbReference>
<evidence type="ECO:0000256" key="5">
    <source>
        <dbReference type="ARBA" id="ARBA00022884"/>
    </source>
</evidence>
<dbReference type="GO" id="GO:0005688">
    <property type="term" value="C:U6 snRNP"/>
    <property type="evidence" value="ECO:0007669"/>
    <property type="project" value="TreeGrafter"/>
</dbReference>
<dbReference type="GO" id="GO:0000932">
    <property type="term" value="C:P-body"/>
    <property type="evidence" value="ECO:0007669"/>
    <property type="project" value="TreeGrafter"/>
</dbReference>
<feature type="domain" description="Sm" evidence="10">
    <location>
        <begin position="2"/>
        <end position="76"/>
    </location>
</feature>
<dbReference type="AlphaFoldDB" id="A0A2T9ZAS2"/>
<dbReference type="CDD" id="cd01725">
    <property type="entry name" value="LSm2"/>
    <property type="match status" value="1"/>
</dbReference>
<evidence type="ECO:0000256" key="3">
    <source>
        <dbReference type="ARBA" id="ARBA00022664"/>
    </source>
</evidence>
<evidence type="ECO:0000256" key="8">
    <source>
        <dbReference type="ARBA" id="ARBA00023274"/>
    </source>
</evidence>
<evidence type="ECO:0000313" key="11">
    <source>
        <dbReference type="EMBL" id="PVV01650.1"/>
    </source>
</evidence>
<evidence type="ECO:0000256" key="1">
    <source>
        <dbReference type="ARBA" id="ARBA00004123"/>
    </source>
</evidence>
<dbReference type="InterPro" id="IPR016654">
    <property type="entry name" value="U6_snRNA_Lsm2"/>
</dbReference>
<dbReference type="PANTHER" id="PTHR13829:SF2">
    <property type="entry name" value="U6 SNRNA-ASSOCIATED SM-LIKE PROTEIN LSM2"/>
    <property type="match status" value="1"/>
</dbReference>
<dbReference type="Pfam" id="PF01423">
    <property type="entry name" value="LSM"/>
    <property type="match status" value="1"/>
</dbReference>
<evidence type="ECO:0000259" key="10">
    <source>
        <dbReference type="PROSITE" id="PS52002"/>
    </source>
</evidence>
<protein>
    <recommendedName>
        <fullName evidence="9">LSM complex subunit LSm2</fullName>
    </recommendedName>
</protein>
<accession>A0A2T9ZAS2</accession>
<dbReference type="InterPro" id="IPR001163">
    <property type="entry name" value="Sm_dom_euk/arc"/>
</dbReference>
<evidence type="ECO:0000313" key="12">
    <source>
        <dbReference type="Proteomes" id="UP000245609"/>
    </source>
</evidence>
<dbReference type="FunFam" id="2.30.30.100:FF:000053">
    <property type="entry name" value="U6 snRNA-associated Sm-like protein LSm2"/>
    <property type="match status" value="1"/>
</dbReference>
<organism evidence="11 12">
    <name type="scientific">Smittium megazygosporum</name>
    <dbReference type="NCBI Taxonomy" id="133381"/>
    <lineage>
        <taxon>Eukaryota</taxon>
        <taxon>Fungi</taxon>
        <taxon>Fungi incertae sedis</taxon>
        <taxon>Zoopagomycota</taxon>
        <taxon>Kickxellomycotina</taxon>
        <taxon>Harpellomycetes</taxon>
        <taxon>Harpellales</taxon>
        <taxon>Legeriomycetaceae</taxon>
        <taxon>Smittium</taxon>
    </lineage>
</organism>
<gene>
    <name evidence="11" type="ORF">BB560_003923</name>
</gene>
<dbReference type="InterPro" id="IPR047575">
    <property type="entry name" value="Sm"/>
</dbReference>
<comment type="subcellular location">
    <subcellularLocation>
        <location evidence="1">Nucleus</location>
    </subcellularLocation>
</comment>
<comment type="function">
    <text evidence="9">Component of LSm protein complexes, which are involved in RNA processing and may function in a chaperone-like manner.</text>
</comment>
<dbReference type="GO" id="GO:0071013">
    <property type="term" value="C:catalytic step 2 spliceosome"/>
    <property type="evidence" value="ECO:0007669"/>
    <property type="project" value="TreeGrafter"/>
</dbReference>
<keyword evidence="6 9" id="KW-0508">mRNA splicing</keyword>
<comment type="similarity">
    <text evidence="2 9">Belongs to the snRNP Sm proteins family.</text>
</comment>
<keyword evidence="8 9" id="KW-0687">Ribonucleoprotein</keyword>
<keyword evidence="5 9" id="KW-0694">RNA-binding</keyword>
<proteinExistence type="inferred from homology"/>
<dbReference type="SMART" id="SM00651">
    <property type="entry name" value="Sm"/>
    <property type="match status" value="1"/>
</dbReference>
<keyword evidence="7 9" id="KW-0539">Nucleus</keyword>
<keyword evidence="12" id="KW-1185">Reference proteome</keyword>
<keyword evidence="3 9" id="KW-0507">mRNA processing</keyword>
<dbReference type="GO" id="GO:0000398">
    <property type="term" value="P:mRNA splicing, via spliceosome"/>
    <property type="evidence" value="ECO:0007669"/>
    <property type="project" value="UniProtKB-UniRule"/>
</dbReference>
<dbReference type="GO" id="GO:0003723">
    <property type="term" value="F:RNA binding"/>
    <property type="evidence" value="ECO:0007669"/>
    <property type="project" value="UniProtKB-UniRule"/>
</dbReference>
<name>A0A2T9ZAS2_9FUNG</name>
<evidence type="ECO:0000256" key="2">
    <source>
        <dbReference type="ARBA" id="ARBA00006850"/>
    </source>
</evidence>
<dbReference type="STRING" id="133381.A0A2T9ZAS2"/>
<dbReference type="Proteomes" id="UP000245609">
    <property type="component" value="Unassembled WGS sequence"/>
</dbReference>
<evidence type="ECO:0000256" key="4">
    <source>
        <dbReference type="ARBA" id="ARBA00022728"/>
    </source>
</evidence>
<dbReference type="SUPFAM" id="SSF50182">
    <property type="entry name" value="Sm-like ribonucleoproteins"/>
    <property type="match status" value="1"/>
</dbReference>
<dbReference type="GO" id="GO:1990726">
    <property type="term" value="C:Lsm1-7-Pat1 complex"/>
    <property type="evidence" value="ECO:0007669"/>
    <property type="project" value="TreeGrafter"/>
</dbReference>
<dbReference type="GO" id="GO:0071011">
    <property type="term" value="C:precatalytic spliceosome"/>
    <property type="evidence" value="ECO:0007669"/>
    <property type="project" value="TreeGrafter"/>
</dbReference>
<evidence type="ECO:0000256" key="7">
    <source>
        <dbReference type="ARBA" id="ARBA00023242"/>
    </source>
</evidence>
<reference evidence="11 12" key="1">
    <citation type="journal article" date="2018" name="MBio">
        <title>Comparative Genomics Reveals the Core Gene Toolbox for the Fungus-Insect Symbiosis.</title>
        <authorList>
            <person name="Wang Y."/>
            <person name="Stata M."/>
            <person name="Wang W."/>
            <person name="Stajich J.E."/>
            <person name="White M.M."/>
            <person name="Moncalvo J.M."/>
        </authorList>
    </citation>
    <scope>NUCLEOTIDE SEQUENCE [LARGE SCALE GENOMIC DNA]</scope>
    <source>
        <strain evidence="11 12">SC-DP-2</strain>
    </source>
</reference>